<feature type="compositionally biased region" description="Basic and acidic residues" evidence="1">
    <location>
        <begin position="1"/>
        <end position="39"/>
    </location>
</feature>
<dbReference type="InterPro" id="IPR043136">
    <property type="entry name" value="B30.2/SPRY_sf"/>
</dbReference>
<evidence type="ECO:0000313" key="3">
    <source>
        <dbReference type="EMBL" id="PRP82461.1"/>
    </source>
</evidence>
<protein>
    <recommendedName>
        <fullName evidence="2">SPRY domain-containing protein</fullName>
    </recommendedName>
</protein>
<proteinExistence type="predicted"/>
<dbReference type="EMBL" id="MDYQ01000102">
    <property type="protein sequence ID" value="PRP82461.1"/>
    <property type="molecule type" value="Genomic_DNA"/>
</dbReference>
<dbReference type="AlphaFoldDB" id="A0A2P6NEV4"/>
<reference evidence="3 4" key="1">
    <citation type="journal article" date="2018" name="Genome Biol. Evol.">
        <title>Multiple Roots of Fruiting Body Formation in Amoebozoa.</title>
        <authorList>
            <person name="Hillmann F."/>
            <person name="Forbes G."/>
            <person name="Novohradska S."/>
            <person name="Ferling I."/>
            <person name="Riege K."/>
            <person name="Groth M."/>
            <person name="Westermann M."/>
            <person name="Marz M."/>
            <person name="Spaller T."/>
            <person name="Winckler T."/>
            <person name="Schaap P."/>
            <person name="Glockner G."/>
        </authorList>
    </citation>
    <scope>NUCLEOTIDE SEQUENCE [LARGE SCALE GENOMIC DNA]</scope>
    <source>
        <strain evidence="3 4">Jena</strain>
    </source>
</reference>
<sequence>MPPKRKPQEPKEERGEKRPNIEEEVVKPEPKPREHAKEEEKEEDNAEREARIIEEEREEVNPREKRQDVNPREKRAERGNGRQPNERAEVTFVLDPKCKSTYREEAAERHKIGDEGHIRMYPLNQRVVQYWIQHPPFTSEAFPMAPKQDKAFSAPHYGSGIWKWRLPGTQNWHIHDTETIAIYEYNYRRGVRAFKVERGTGTVAHLLKLVATAPAELKVYTMSWPPLHVLCLTPSPSSIVSRNLNFFIYISFPVEAIVAPRGCAHLYLKKWNVGLLLECTFLSQMGRRLIALPILRILKYSLIRGSLTQIPIPDFNSAYLYATAFRLLRITKQNTFSARLANQLTCNREEDKPYLEVVHCLSYYGGLETKLETYDCSEIEVLTRGPRWKSMFCHRNIIINKNSIGKTGQNNNHDIALSNHGFLSGIHYCYASNGSLIYDNQNRPYAQPFIEGDVIGVYIDMERCNGSLRFYKNGEALPWAMDNIKNWPFPVRPAAAIPSMGTVVSEMIQHTIHKSYTRNPEPPSTPAPDYGDGTCL</sequence>
<evidence type="ECO:0000313" key="4">
    <source>
        <dbReference type="Proteomes" id="UP000241769"/>
    </source>
</evidence>
<gene>
    <name evidence="3" type="ORF">PROFUN_09708</name>
</gene>
<feature type="region of interest" description="Disordered" evidence="1">
    <location>
        <begin position="514"/>
        <end position="536"/>
    </location>
</feature>
<feature type="compositionally biased region" description="Basic and acidic residues" evidence="1">
    <location>
        <begin position="47"/>
        <end position="87"/>
    </location>
</feature>
<evidence type="ECO:0000256" key="1">
    <source>
        <dbReference type="SAM" id="MobiDB-lite"/>
    </source>
</evidence>
<evidence type="ECO:0000259" key="2">
    <source>
        <dbReference type="Pfam" id="PF00622"/>
    </source>
</evidence>
<organism evidence="3 4">
    <name type="scientific">Planoprotostelium fungivorum</name>
    <dbReference type="NCBI Taxonomy" id="1890364"/>
    <lineage>
        <taxon>Eukaryota</taxon>
        <taxon>Amoebozoa</taxon>
        <taxon>Evosea</taxon>
        <taxon>Variosea</taxon>
        <taxon>Cavosteliida</taxon>
        <taxon>Cavosteliaceae</taxon>
        <taxon>Planoprotostelium</taxon>
    </lineage>
</organism>
<dbReference type="Proteomes" id="UP000241769">
    <property type="component" value="Unassembled WGS sequence"/>
</dbReference>
<comment type="caution">
    <text evidence="3">The sequence shown here is derived from an EMBL/GenBank/DDBJ whole genome shotgun (WGS) entry which is preliminary data.</text>
</comment>
<dbReference type="CDD" id="cd11709">
    <property type="entry name" value="SPRY"/>
    <property type="match status" value="1"/>
</dbReference>
<feature type="region of interest" description="Disordered" evidence="1">
    <location>
        <begin position="1"/>
        <end position="87"/>
    </location>
</feature>
<dbReference type="InParanoid" id="A0A2P6NEV4"/>
<dbReference type="Gene3D" id="2.60.120.920">
    <property type="match status" value="1"/>
</dbReference>
<accession>A0A2P6NEV4</accession>
<feature type="domain" description="SPRY" evidence="2">
    <location>
        <begin position="428"/>
        <end position="497"/>
    </location>
</feature>
<dbReference type="InterPro" id="IPR013320">
    <property type="entry name" value="ConA-like_dom_sf"/>
</dbReference>
<dbReference type="InterPro" id="IPR003877">
    <property type="entry name" value="SPRY_dom"/>
</dbReference>
<dbReference type="OrthoDB" id="77405at2759"/>
<dbReference type="Pfam" id="PF00622">
    <property type="entry name" value="SPRY"/>
    <property type="match status" value="1"/>
</dbReference>
<dbReference type="SUPFAM" id="SSF49899">
    <property type="entry name" value="Concanavalin A-like lectins/glucanases"/>
    <property type="match status" value="1"/>
</dbReference>
<name>A0A2P6NEV4_9EUKA</name>
<keyword evidence="4" id="KW-1185">Reference proteome</keyword>